<organism evidence="2 3">
    <name type="scientific">Methylomonas methanica</name>
    <dbReference type="NCBI Taxonomy" id="421"/>
    <lineage>
        <taxon>Bacteria</taxon>
        <taxon>Pseudomonadati</taxon>
        <taxon>Pseudomonadota</taxon>
        <taxon>Gammaproteobacteria</taxon>
        <taxon>Methylococcales</taxon>
        <taxon>Methylococcaceae</taxon>
        <taxon>Methylomonas</taxon>
    </lineage>
</organism>
<feature type="transmembrane region" description="Helical" evidence="1">
    <location>
        <begin position="193"/>
        <end position="214"/>
    </location>
</feature>
<dbReference type="AlphaFoldDB" id="A0A177MTL9"/>
<keyword evidence="1" id="KW-0812">Transmembrane</keyword>
<keyword evidence="1" id="KW-0472">Membrane</keyword>
<dbReference type="RefSeq" id="WP_064035636.1">
    <property type="nucleotide sequence ID" value="NZ_LUUH01000024.1"/>
</dbReference>
<sequence>MQQNPMTVITEILPDQLQKLEAYLAPIGTDIKNNPVIKFSNYQQLHYCTFFVIPGKHPSEVETGEPALLAFEANIDGDVKQFINDLLAGNPDFVNTVYSCCKDYPGNNASQLADYLLKNDFGANAFYVAHPGQTRNTIVEQQQIRQRIQDYIDANRPELAAKQPAEIHADIVKHLGTINKPAPQPFLNSMGQMIFNGLLAVLGILLVGGFFGMFGPLVEFLAVLVLIAGVAFAVLLRWNEMRDKQDDKPWVVSKQMEDIQRVEDRQLQNHLTSVIEIKPGWFRLTTLRVVLAGINLVAKLVATKGDLSGIVTIHFARWVILPGNKRLLFMSNYDGSWENYLGEFIDHASVGLTAVWSNTQLGKDRGFPDTQWLALRGGSRDEQRFKNFARNSQLAELVWYSAYIDLSVKNVANNRAIHEGLFSTTNLAAWLKCL</sequence>
<evidence type="ECO:0000313" key="3">
    <source>
        <dbReference type="Proteomes" id="UP000077763"/>
    </source>
</evidence>
<name>A0A177MTL9_METMH</name>
<reference evidence="2 3" key="1">
    <citation type="submission" date="2016-03" db="EMBL/GenBank/DDBJ databases">
        <authorList>
            <person name="Ploux O."/>
        </authorList>
    </citation>
    <scope>NUCLEOTIDE SEQUENCE [LARGE SCALE GENOMIC DNA]</scope>
    <source>
        <strain evidence="2 3">R-45371</strain>
    </source>
</reference>
<evidence type="ECO:0000313" key="2">
    <source>
        <dbReference type="EMBL" id="OAI08169.1"/>
    </source>
</evidence>
<evidence type="ECO:0000256" key="1">
    <source>
        <dbReference type="SAM" id="Phobius"/>
    </source>
</evidence>
<gene>
    <name evidence="2" type="ORF">A1353_05900</name>
</gene>
<accession>A0A177MTL9</accession>
<dbReference type="EMBL" id="LUUH01000024">
    <property type="protein sequence ID" value="OAI08169.1"/>
    <property type="molecule type" value="Genomic_DNA"/>
</dbReference>
<keyword evidence="1" id="KW-1133">Transmembrane helix</keyword>
<dbReference type="Proteomes" id="UP000077763">
    <property type="component" value="Unassembled WGS sequence"/>
</dbReference>
<proteinExistence type="predicted"/>
<comment type="caution">
    <text evidence="2">The sequence shown here is derived from an EMBL/GenBank/DDBJ whole genome shotgun (WGS) entry which is preliminary data.</text>
</comment>
<feature type="transmembrane region" description="Helical" evidence="1">
    <location>
        <begin position="220"/>
        <end position="238"/>
    </location>
</feature>
<protein>
    <submittedName>
        <fullName evidence="2">Uncharacterized protein</fullName>
    </submittedName>
</protein>